<keyword evidence="1" id="KW-0472">Membrane</keyword>
<proteinExistence type="predicted"/>
<dbReference type="AlphaFoldDB" id="A0A3P6TBP9"/>
<dbReference type="EMBL" id="UYRX01000456">
    <property type="protein sequence ID" value="VDK82477.1"/>
    <property type="molecule type" value="Genomic_DNA"/>
</dbReference>
<keyword evidence="3" id="KW-1185">Reference proteome</keyword>
<gene>
    <name evidence="2" type="ORF">NLS_LOCUS5773</name>
</gene>
<evidence type="ECO:0000313" key="2">
    <source>
        <dbReference type="EMBL" id="VDK82477.1"/>
    </source>
</evidence>
<dbReference type="STRING" id="42156.A0A3P6TBP9"/>
<protein>
    <submittedName>
        <fullName evidence="2">Uncharacterized protein</fullName>
    </submittedName>
</protein>
<keyword evidence="1" id="KW-0812">Transmembrane</keyword>
<name>A0A3P6TBP9_LITSI</name>
<evidence type="ECO:0000256" key="1">
    <source>
        <dbReference type="SAM" id="Phobius"/>
    </source>
</evidence>
<dbReference type="Proteomes" id="UP000277928">
    <property type="component" value="Unassembled WGS sequence"/>
</dbReference>
<feature type="transmembrane region" description="Helical" evidence="1">
    <location>
        <begin position="159"/>
        <end position="181"/>
    </location>
</feature>
<evidence type="ECO:0000313" key="3">
    <source>
        <dbReference type="Proteomes" id="UP000277928"/>
    </source>
</evidence>
<organism evidence="2 3">
    <name type="scientific">Litomosoides sigmodontis</name>
    <name type="common">Filarial nematode worm</name>
    <dbReference type="NCBI Taxonomy" id="42156"/>
    <lineage>
        <taxon>Eukaryota</taxon>
        <taxon>Metazoa</taxon>
        <taxon>Ecdysozoa</taxon>
        <taxon>Nematoda</taxon>
        <taxon>Chromadorea</taxon>
        <taxon>Rhabditida</taxon>
        <taxon>Spirurina</taxon>
        <taxon>Spiruromorpha</taxon>
        <taxon>Filarioidea</taxon>
        <taxon>Onchocercidae</taxon>
        <taxon>Litomosoides</taxon>
    </lineage>
</organism>
<sequence length="199" mass="20543">MLTTTAATITVHDPYATTTAALATTITTAEMLTTTAATITVHDPYATTTAALATTITTATTAEMLTTTAATITVHDPYATTTAVLATTITTATAAEMLTTTAATITVTTTTISPSKSTTAKVMQERKLTPSNYEISAPTILSDHELPVPTSPAEGSRSVFVILLLVTSALTMTASIALIVLTKFGVVLQEPPHAAAQRK</sequence>
<reference evidence="2 3" key="1">
    <citation type="submission" date="2018-08" db="EMBL/GenBank/DDBJ databases">
        <authorList>
            <person name="Laetsch R D."/>
            <person name="Stevens L."/>
            <person name="Kumar S."/>
            <person name="Blaxter L. M."/>
        </authorList>
    </citation>
    <scope>NUCLEOTIDE SEQUENCE [LARGE SCALE GENOMIC DNA]</scope>
</reference>
<accession>A0A3P6TBP9</accession>
<keyword evidence="1" id="KW-1133">Transmembrane helix</keyword>